<reference evidence="1 2" key="1">
    <citation type="submission" date="2016-01" db="EMBL/GenBank/DDBJ databases">
        <title>Complete genome and mega plasmid sequence of Sphingomonas panacis DCY99 elicits systemic resistance in rice to Xanthomonas oryzae.</title>
        <authorList>
            <person name="Kim Y.J."/>
            <person name="Yang D.C."/>
            <person name="Sing P."/>
        </authorList>
    </citation>
    <scope>NUCLEOTIDE SEQUENCE [LARGE SCALE GENOMIC DNA]</scope>
    <source>
        <strain evidence="1 2">DCY99</strain>
    </source>
</reference>
<evidence type="ECO:0000313" key="1">
    <source>
        <dbReference type="EMBL" id="AOH83636.1"/>
    </source>
</evidence>
<dbReference type="STRING" id="1560345.AWL63_06265"/>
<sequence length="106" mass="11612">MTSRYDLSSEEYSSAFKAFEEAVAAAPGQTAFANVCRCTQGNISQLLRAKSLLPERYVLKAEAATGVSRFRLRPDIYPRDHASDLSAGTKRVACDRTPILDRAARG</sequence>
<gene>
    <name evidence="1" type="ORF">AWL63_06265</name>
</gene>
<organism evidence="1 2">
    <name type="scientific">Sphingomonas panacis</name>
    <dbReference type="NCBI Taxonomy" id="1560345"/>
    <lineage>
        <taxon>Bacteria</taxon>
        <taxon>Pseudomonadati</taxon>
        <taxon>Pseudomonadota</taxon>
        <taxon>Alphaproteobacteria</taxon>
        <taxon>Sphingomonadales</taxon>
        <taxon>Sphingomonadaceae</taxon>
        <taxon>Sphingomonas</taxon>
    </lineage>
</organism>
<name>A0A1B3Z878_9SPHN</name>
<dbReference type="KEGG" id="span:AWL63_06265"/>
<accession>A0A1B3Z878</accession>
<dbReference type="Pfam" id="PF15943">
    <property type="entry name" value="YdaS_toxin"/>
    <property type="match status" value="1"/>
</dbReference>
<dbReference type="GO" id="GO:0003677">
    <property type="term" value="F:DNA binding"/>
    <property type="evidence" value="ECO:0007669"/>
    <property type="project" value="InterPro"/>
</dbReference>
<keyword evidence="2" id="KW-1185">Reference proteome</keyword>
<protein>
    <submittedName>
        <fullName evidence="1">Uncharacterized protein</fullName>
    </submittedName>
</protein>
<evidence type="ECO:0000313" key="2">
    <source>
        <dbReference type="Proteomes" id="UP000094256"/>
    </source>
</evidence>
<proteinExistence type="predicted"/>
<dbReference type="RefSeq" id="WP_069204209.1">
    <property type="nucleotide sequence ID" value="NZ_CP014168.1"/>
</dbReference>
<dbReference type="InterPro" id="IPR031856">
    <property type="entry name" value="YdaS_toxin-like"/>
</dbReference>
<dbReference type="OrthoDB" id="8526323at2"/>
<dbReference type="EMBL" id="CP014168">
    <property type="protein sequence ID" value="AOH83636.1"/>
    <property type="molecule type" value="Genomic_DNA"/>
</dbReference>
<dbReference type="InterPro" id="IPR010982">
    <property type="entry name" value="Lambda_DNA-bd_dom_sf"/>
</dbReference>
<dbReference type="AlphaFoldDB" id="A0A1B3Z878"/>
<dbReference type="Proteomes" id="UP000094256">
    <property type="component" value="Chromosome"/>
</dbReference>
<dbReference type="Gene3D" id="1.10.260.40">
    <property type="entry name" value="lambda repressor-like DNA-binding domains"/>
    <property type="match status" value="1"/>
</dbReference>